<evidence type="ECO:0000313" key="2">
    <source>
        <dbReference type="EMBL" id="GAN79067.1"/>
    </source>
</evidence>
<keyword evidence="1" id="KW-0812">Transmembrane</keyword>
<comment type="caution">
    <text evidence="2">The sequence shown here is derived from an EMBL/GenBank/DDBJ whole genome shotgun (WGS) entry which is preliminary data.</text>
</comment>
<feature type="transmembrane region" description="Helical" evidence="1">
    <location>
        <begin position="45"/>
        <end position="65"/>
    </location>
</feature>
<gene>
    <name evidence="2" type="ORF">Aam_016_037</name>
</gene>
<keyword evidence="3" id="KW-1185">Reference proteome</keyword>
<feature type="transmembrane region" description="Helical" evidence="1">
    <location>
        <begin position="116"/>
        <end position="135"/>
    </location>
</feature>
<dbReference type="AlphaFoldDB" id="A0A0D6PBL3"/>
<sequence length="208" mass="22401">MALAFLVALALQFTTRRHVLAAYWLLVVAVGTFGTMVVDVIHVVLGIPYVVSAVAFGIALLLILWASNAVERSLSIYTVQTPRREVFYWATVLATFGVGYFNSAVLFTVLFTVPGLTYFAFGLNEVAASWMAYILTRPMGASFADWFDKPVATGGLGYCTPAVAAALTLAVGGRFFIFACATGGSALLRLWLNRSVSRFNLATPPVPV</sequence>
<dbReference type="EMBL" id="BANC01000016">
    <property type="protein sequence ID" value="GAN79067.1"/>
    <property type="molecule type" value="Genomic_DNA"/>
</dbReference>
<dbReference type="InterPro" id="IPR007136">
    <property type="entry name" value="DUF347"/>
</dbReference>
<organism evidence="2 3">
    <name type="scientific">Acidocella aminolytica 101 = DSM 11237</name>
    <dbReference type="NCBI Taxonomy" id="1120923"/>
    <lineage>
        <taxon>Bacteria</taxon>
        <taxon>Pseudomonadati</taxon>
        <taxon>Pseudomonadota</taxon>
        <taxon>Alphaproteobacteria</taxon>
        <taxon>Acetobacterales</taxon>
        <taxon>Acidocellaceae</taxon>
        <taxon>Acidocella</taxon>
    </lineage>
</organism>
<dbReference type="RefSeq" id="WP_244890772.1">
    <property type="nucleotide sequence ID" value="NZ_BAPR01000004.1"/>
</dbReference>
<protein>
    <submittedName>
        <fullName evidence="2">Uncharacterized protein</fullName>
    </submittedName>
</protein>
<evidence type="ECO:0000313" key="3">
    <source>
        <dbReference type="Proteomes" id="UP000032668"/>
    </source>
</evidence>
<name>A0A0D6PBL3_9PROT</name>
<proteinExistence type="predicted"/>
<dbReference type="Pfam" id="PF03988">
    <property type="entry name" value="DUF347"/>
    <property type="match status" value="2"/>
</dbReference>
<reference evidence="2 3" key="1">
    <citation type="submission" date="2012-11" db="EMBL/GenBank/DDBJ databases">
        <title>Whole genome sequence of Acidocella aminolytica 101 = DSM 11237.</title>
        <authorList>
            <person name="Azuma Y."/>
            <person name="Higashiura N."/>
            <person name="Hirakawa H."/>
            <person name="Matsushita K."/>
        </authorList>
    </citation>
    <scope>NUCLEOTIDE SEQUENCE [LARGE SCALE GENOMIC DNA]</scope>
    <source>
        <strain evidence="3">101 / DSM 11237</strain>
    </source>
</reference>
<dbReference type="STRING" id="1120923.SAMN02746095_02270"/>
<evidence type="ECO:0000256" key="1">
    <source>
        <dbReference type="SAM" id="Phobius"/>
    </source>
</evidence>
<keyword evidence="1" id="KW-0472">Membrane</keyword>
<feature type="transmembrane region" description="Helical" evidence="1">
    <location>
        <begin position="147"/>
        <end position="169"/>
    </location>
</feature>
<accession>A0A0D6PBL3</accession>
<dbReference type="Proteomes" id="UP000032668">
    <property type="component" value="Unassembled WGS sequence"/>
</dbReference>
<feature type="transmembrane region" description="Helical" evidence="1">
    <location>
        <begin position="86"/>
        <end position="110"/>
    </location>
</feature>
<keyword evidence="1" id="KW-1133">Transmembrane helix</keyword>